<dbReference type="CDD" id="cd02674">
    <property type="entry name" value="Peptidase_C19R"/>
    <property type="match status" value="1"/>
</dbReference>
<evidence type="ECO:0000259" key="8">
    <source>
        <dbReference type="PROSITE" id="PS50235"/>
    </source>
</evidence>
<dbReference type="PROSITE" id="PS00972">
    <property type="entry name" value="USP_1"/>
    <property type="match status" value="1"/>
</dbReference>
<dbReference type="OrthoDB" id="292964at2759"/>
<keyword evidence="4" id="KW-0645">Protease</keyword>
<dbReference type="InterPro" id="IPR001394">
    <property type="entry name" value="Peptidase_C19_UCH"/>
</dbReference>
<feature type="non-terminal residue" evidence="9">
    <location>
        <position position="1"/>
    </location>
</feature>
<comment type="catalytic activity">
    <reaction evidence="1">
        <text>Thiol-dependent hydrolysis of ester, thioester, amide, peptide and isopeptide bonds formed by the C-terminal Gly of ubiquitin (a 76-residue protein attached to proteins as an intracellular targeting signal).</text>
        <dbReference type="EC" id="3.4.19.12"/>
    </reaction>
</comment>
<dbReference type="STRING" id="984486.A0A1E3QYK4"/>
<evidence type="ECO:0000256" key="3">
    <source>
        <dbReference type="ARBA" id="ARBA00012759"/>
    </source>
</evidence>
<dbReference type="PANTHER" id="PTHR21646:SF95">
    <property type="entry name" value="UBIQUITIN CARBOXYL-TERMINAL HYDROLASE 4-RELATED"/>
    <property type="match status" value="1"/>
</dbReference>
<keyword evidence="5" id="KW-0833">Ubl conjugation pathway</keyword>
<evidence type="ECO:0000256" key="1">
    <source>
        <dbReference type="ARBA" id="ARBA00000707"/>
    </source>
</evidence>
<reference evidence="10" key="1">
    <citation type="submission" date="2016-05" db="EMBL/GenBank/DDBJ databases">
        <title>Comparative genomics of biotechnologically important yeasts.</title>
        <authorList>
            <consortium name="DOE Joint Genome Institute"/>
            <person name="Riley R."/>
            <person name="Haridas S."/>
            <person name="Wolfe K.H."/>
            <person name="Lopes M.R."/>
            <person name="Hittinger C.T."/>
            <person name="Goker M."/>
            <person name="Salamov A."/>
            <person name="Wisecaver J."/>
            <person name="Long T.M."/>
            <person name="Aerts A.L."/>
            <person name="Barry K."/>
            <person name="Choi C."/>
            <person name="Clum A."/>
            <person name="Coughlan A.Y."/>
            <person name="Deshpande S."/>
            <person name="Douglass A.P."/>
            <person name="Hanson S.J."/>
            <person name="Klenk H.-P."/>
            <person name="Labutti K."/>
            <person name="Lapidus A."/>
            <person name="Lindquist E."/>
            <person name="Lipzen A."/>
            <person name="Meier-Kolthoff J.P."/>
            <person name="Ohm R.A."/>
            <person name="Otillar R.P."/>
            <person name="Pangilinan J."/>
            <person name="Peng Y."/>
            <person name="Rokas A."/>
            <person name="Rosa C.A."/>
            <person name="Scheuner C."/>
            <person name="Sibirny A.A."/>
            <person name="Slot J.C."/>
            <person name="Stielow J.B."/>
            <person name="Sun H."/>
            <person name="Kurtzman C.P."/>
            <person name="Blackwell M."/>
            <person name="Grigoriev I.V."/>
            <person name="Jeffries T.W."/>
        </authorList>
    </citation>
    <scope>NUCLEOTIDE SEQUENCE [LARGE SCALE GENOMIC DNA]</scope>
    <source>
        <strain evidence="10">NRRL Y-12698</strain>
    </source>
</reference>
<dbReference type="Pfam" id="PF00443">
    <property type="entry name" value="UCH"/>
    <property type="match status" value="1"/>
</dbReference>
<dbReference type="PROSITE" id="PS00973">
    <property type="entry name" value="USP_2"/>
    <property type="match status" value="1"/>
</dbReference>
<evidence type="ECO:0000313" key="10">
    <source>
        <dbReference type="Proteomes" id="UP000094336"/>
    </source>
</evidence>
<dbReference type="GO" id="GO:0004843">
    <property type="term" value="F:cysteine-type deubiquitinase activity"/>
    <property type="evidence" value="ECO:0007669"/>
    <property type="project" value="UniProtKB-EC"/>
</dbReference>
<comment type="similarity">
    <text evidence="2">Belongs to the peptidase C19 family.</text>
</comment>
<dbReference type="InterPro" id="IPR018200">
    <property type="entry name" value="USP_CS"/>
</dbReference>
<keyword evidence="7" id="KW-0788">Thiol protease</keyword>
<dbReference type="InterPro" id="IPR038765">
    <property type="entry name" value="Papain-like_cys_pep_sf"/>
</dbReference>
<name>A0A1E3QYK4_9ASCO</name>
<evidence type="ECO:0000256" key="5">
    <source>
        <dbReference type="ARBA" id="ARBA00022786"/>
    </source>
</evidence>
<dbReference type="PANTHER" id="PTHR21646">
    <property type="entry name" value="UBIQUITIN CARBOXYL-TERMINAL HYDROLASE"/>
    <property type="match status" value="1"/>
</dbReference>
<feature type="domain" description="USP" evidence="8">
    <location>
        <begin position="1"/>
        <end position="360"/>
    </location>
</feature>
<sequence length="360" mass="41548">GLKNLGNSCYMNCIVQCLSGTPNLISFFLNGSFKNHINKNNRLGSGGVLSTNFKDLERLMLSNDKSYVIPSEFKKVLGTLNSQFRHFDQQDCIELLDYLLDGLHEDLNTANRDKAKAFLELTEQEELQRELLPVRLASTIEWERYLKLNFSIVVDFFQGQYYSQLRCLTCNTTSTTYNAFSILSLPIPNETSSRAISLEQCLDEFCATEILDGDDKWNCVRCKSPQRSSKRLQITRLPNVIIIHFKRFKMNHQMTKLNTMITYPVDEVLDLTNYWPTPVDANEQAKLAHLPTRNQHTPFRYKLYGVANHFGNLQNGHYTAFVHKGEANGWCQFDDTTVTKNVKLLKVMNENAYCLFYKRV</sequence>
<gene>
    <name evidence="9" type="ORF">BABINDRAFT_21890</name>
</gene>
<dbReference type="GO" id="GO:0006508">
    <property type="term" value="P:proteolysis"/>
    <property type="evidence" value="ECO:0007669"/>
    <property type="project" value="UniProtKB-KW"/>
</dbReference>
<dbReference type="InterPro" id="IPR028889">
    <property type="entry name" value="USP"/>
</dbReference>
<evidence type="ECO:0000256" key="4">
    <source>
        <dbReference type="ARBA" id="ARBA00022670"/>
    </source>
</evidence>
<proteinExistence type="inferred from homology"/>
<organism evidence="9 10">
    <name type="scientific">Babjeviella inositovora NRRL Y-12698</name>
    <dbReference type="NCBI Taxonomy" id="984486"/>
    <lineage>
        <taxon>Eukaryota</taxon>
        <taxon>Fungi</taxon>
        <taxon>Dikarya</taxon>
        <taxon>Ascomycota</taxon>
        <taxon>Saccharomycotina</taxon>
        <taxon>Pichiomycetes</taxon>
        <taxon>Serinales incertae sedis</taxon>
        <taxon>Babjeviella</taxon>
    </lineage>
</organism>
<evidence type="ECO:0000256" key="7">
    <source>
        <dbReference type="ARBA" id="ARBA00022807"/>
    </source>
</evidence>
<dbReference type="SUPFAM" id="SSF54001">
    <property type="entry name" value="Cysteine proteinases"/>
    <property type="match status" value="1"/>
</dbReference>
<dbReference type="AlphaFoldDB" id="A0A1E3QYK4"/>
<dbReference type="EMBL" id="KV454426">
    <property type="protein sequence ID" value="ODQ82743.1"/>
    <property type="molecule type" value="Genomic_DNA"/>
</dbReference>
<dbReference type="Gene3D" id="3.90.70.10">
    <property type="entry name" value="Cysteine proteinases"/>
    <property type="match status" value="1"/>
</dbReference>
<dbReference type="PROSITE" id="PS50235">
    <property type="entry name" value="USP_3"/>
    <property type="match status" value="1"/>
</dbReference>
<evidence type="ECO:0000256" key="6">
    <source>
        <dbReference type="ARBA" id="ARBA00022801"/>
    </source>
</evidence>
<protein>
    <recommendedName>
        <fullName evidence="3">ubiquitinyl hydrolase 1</fullName>
        <ecNumber evidence="3">3.4.19.12</ecNumber>
    </recommendedName>
</protein>
<feature type="non-terminal residue" evidence="9">
    <location>
        <position position="360"/>
    </location>
</feature>
<dbReference type="EC" id="3.4.19.12" evidence="3"/>
<dbReference type="GeneID" id="30149128"/>
<evidence type="ECO:0000313" key="9">
    <source>
        <dbReference type="EMBL" id="ODQ82743.1"/>
    </source>
</evidence>
<dbReference type="RefSeq" id="XP_018988071.1">
    <property type="nucleotide sequence ID" value="XM_019131275.2"/>
</dbReference>
<dbReference type="Proteomes" id="UP000094336">
    <property type="component" value="Unassembled WGS sequence"/>
</dbReference>
<accession>A0A1E3QYK4</accession>
<dbReference type="GO" id="GO:0016579">
    <property type="term" value="P:protein deubiquitination"/>
    <property type="evidence" value="ECO:0007669"/>
    <property type="project" value="InterPro"/>
</dbReference>
<keyword evidence="6" id="KW-0378">Hydrolase</keyword>
<evidence type="ECO:0000256" key="2">
    <source>
        <dbReference type="ARBA" id="ARBA00009085"/>
    </source>
</evidence>
<dbReference type="InterPro" id="IPR050185">
    <property type="entry name" value="Ub_carboxyl-term_hydrolase"/>
</dbReference>
<keyword evidence="10" id="KW-1185">Reference proteome</keyword>